<feature type="domain" description="Thiol:disulfide interchange protein DsbD N-terminal" evidence="2">
    <location>
        <begin position="53"/>
        <end position="154"/>
    </location>
</feature>
<feature type="signal peptide" evidence="1">
    <location>
        <begin position="1"/>
        <end position="33"/>
    </location>
</feature>
<dbReference type="InterPro" id="IPR028250">
    <property type="entry name" value="DsbDN"/>
</dbReference>
<evidence type="ECO:0000259" key="2">
    <source>
        <dbReference type="Pfam" id="PF11412"/>
    </source>
</evidence>
<dbReference type="EMBL" id="BMYI01000001">
    <property type="protein sequence ID" value="GHC12253.1"/>
    <property type="molecule type" value="Genomic_DNA"/>
</dbReference>
<dbReference type="RefSeq" id="WP_229825197.1">
    <property type="nucleotide sequence ID" value="NZ_BMYI01000001.1"/>
</dbReference>
<reference evidence="4" key="1">
    <citation type="journal article" date="2019" name="Int. J. Syst. Evol. Microbiol.">
        <title>The Global Catalogue of Microorganisms (GCM) 10K type strain sequencing project: providing services to taxonomists for standard genome sequencing and annotation.</title>
        <authorList>
            <consortium name="The Broad Institute Genomics Platform"/>
            <consortium name="The Broad Institute Genome Sequencing Center for Infectious Disease"/>
            <person name="Wu L."/>
            <person name="Ma J."/>
        </authorList>
    </citation>
    <scope>NUCLEOTIDE SEQUENCE [LARGE SCALE GENOMIC DNA]</scope>
    <source>
        <strain evidence="4">KCTC 23298</strain>
    </source>
</reference>
<sequence>MISHSAPDAYLGAMMMRPFLAPLLALTALPALAEVPTQADILQAELRPGWREADGRHFAALHLRLAPHWKTYWRSPGDAGVPPVFDWAGSSNLGSVKVHWPRPEVFDFLGMQTIGYRDEVVLPVEITPADPSRPVSLRADMELGVCNDICMPATLELGADLTGPGAPDGLISAALAAQPRPATEAGLTALHCEFTPTGDGLRVTARLHLPAATSPETVVMEPGGSLWVSDTEVRREGNELVAVAEMEPPRGTPLSFDPAKLRLTVLSATEALEVTGCPVE</sequence>
<dbReference type="Proteomes" id="UP000658305">
    <property type="component" value="Unassembled WGS sequence"/>
</dbReference>
<name>A0ABQ3F7R1_9RHOB</name>
<proteinExistence type="predicted"/>
<gene>
    <name evidence="3" type="ORF">GCM10007291_06760</name>
</gene>
<accession>A0ABQ3F7R1</accession>
<evidence type="ECO:0000313" key="4">
    <source>
        <dbReference type="Proteomes" id="UP000658305"/>
    </source>
</evidence>
<protein>
    <recommendedName>
        <fullName evidence="2">Thiol:disulfide interchange protein DsbD N-terminal domain-containing protein</fullName>
    </recommendedName>
</protein>
<organism evidence="3 4">
    <name type="scientific">Gemmobacter nanjingensis</name>
    <dbReference type="NCBI Taxonomy" id="488454"/>
    <lineage>
        <taxon>Bacteria</taxon>
        <taxon>Pseudomonadati</taxon>
        <taxon>Pseudomonadota</taxon>
        <taxon>Alphaproteobacteria</taxon>
        <taxon>Rhodobacterales</taxon>
        <taxon>Paracoccaceae</taxon>
        <taxon>Gemmobacter</taxon>
    </lineage>
</organism>
<feature type="chain" id="PRO_5046337994" description="Thiol:disulfide interchange protein DsbD N-terminal domain-containing protein" evidence="1">
    <location>
        <begin position="34"/>
        <end position="280"/>
    </location>
</feature>
<keyword evidence="1" id="KW-0732">Signal</keyword>
<evidence type="ECO:0000313" key="3">
    <source>
        <dbReference type="EMBL" id="GHC12253.1"/>
    </source>
</evidence>
<dbReference type="Pfam" id="PF11412">
    <property type="entry name" value="DsbD_N"/>
    <property type="match status" value="1"/>
</dbReference>
<evidence type="ECO:0000256" key="1">
    <source>
        <dbReference type="SAM" id="SignalP"/>
    </source>
</evidence>
<keyword evidence="4" id="KW-1185">Reference proteome</keyword>
<comment type="caution">
    <text evidence="3">The sequence shown here is derived from an EMBL/GenBank/DDBJ whole genome shotgun (WGS) entry which is preliminary data.</text>
</comment>